<sequence length="85" mass="9604">MKLRADDLTWREIDSELVVLDLRSSTYLTTNASATFLMKQLAVEKSAAELTDALMNQFAISQTDAERDVRAFVDDLDRRGLLVHS</sequence>
<dbReference type="Gene3D" id="1.10.10.1150">
    <property type="entry name" value="Coenzyme PQQ synthesis protein D (PqqD)"/>
    <property type="match status" value="1"/>
</dbReference>
<dbReference type="InterPro" id="IPR008792">
    <property type="entry name" value="PQQD"/>
</dbReference>
<keyword evidence="2" id="KW-1185">Reference proteome</keyword>
<dbReference type="AlphaFoldDB" id="F5XFX7"/>
<dbReference type="Proteomes" id="UP000007947">
    <property type="component" value="Chromosome"/>
</dbReference>
<evidence type="ECO:0000313" key="1">
    <source>
        <dbReference type="EMBL" id="BAK37911.1"/>
    </source>
</evidence>
<dbReference type="RefSeq" id="WP_013865734.1">
    <property type="nucleotide sequence ID" value="NC_015635.1"/>
</dbReference>
<dbReference type="HOGENOM" id="CLU_159325_1_1_11"/>
<evidence type="ECO:0000313" key="2">
    <source>
        <dbReference type="Proteomes" id="UP000007947"/>
    </source>
</evidence>
<name>F5XFX7_MICPN</name>
<dbReference type="eggNOG" id="ENOG5033BC0">
    <property type="taxonomic scope" value="Bacteria"/>
</dbReference>
<evidence type="ECO:0008006" key="3">
    <source>
        <dbReference type="Google" id="ProtNLM"/>
    </source>
</evidence>
<proteinExistence type="predicted"/>
<dbReference type="InterPro" id="IPR041881">
    <property type="entry name" value="PqqD_sf"/>
</dbReference>
<organism evidence="1 2">
    <name type="scientific">Microlunatus phosphovorus (strain ATCC 700054 / DSM 10555 / JCM 9379 / NBRC 101784 / NCIMB 13414 / VKM Ac-1990 / NM-1)</name>
    <dbReference type="NCBI Taxonomy" id="1032480"/>
    <lineage>
        <taxon>Bacteria</taxon>
        <taxon>Bacillati</taxon>
        <taxon>Actinomycetota</taxon>
        <taxon>Actinomycetes</taxon>
        <taxon>Propionibacteriales</taxon>
        <taxon>Propionibacteriaceae</taxon>
        <taxon>Microlunatus</taxon>
    </lineage>
</organism>
<dbReference type="STRING" id="1032480.MLP_48970"/>
<reference evidence="1 2" key="1">
    <citation type="submission" date="2011-05" db="EMBL/GenBank/DDBJ databases">
        <title>Whole genome sequence of Microlunatus phosphovorus NM-1.</title>
        <authorList>
            <person name="Hosoyama A."/>
            <person name="Sasaki K."/>
            <person name="Harada T."/>
            <person name="Igarashi R."/>
            <person name="Kawakoshi A."/>
            <person name="Sasagawa M."/>
            <person name="Fukada J."/>
            <person name="Nakamura S."/>
            <person name="Katano Y."/>
            <person name="Hanada S."/>
            <person name="Kamagata Y."/>
            <person name="Nakamura N."/>
            <person name="Yamazaki S."/>
            <person name="Fujita N."/>
        </authorList>
    </citation>
    <scope>NUCLEOTIDE SEQUENCE [LARGE SCALE GENOMIC DNA]</scope>
    <source>
        <strain evidence="2">ATCC 700054 / DSM 10555 / JCM 9379 / NBRC 101784 / NCIMB 13414 / VKM Ac-1990 / NM-1</strain>
    </source>
</reference>
<protein>
    <recommendedName>
        <fullName evidence="3">Coenzyme PQQ synthesis protein D</fullName>
    </recommendedName>
</protein>
<dbReference type="EMBL" id="AP012204">
    <property type="protein sequence ID" value="BAK37911.1"/>
    <property type="molecule type" value="Genomic_DNA"/>
</dbReference>
<gene>
    <name evidence="1" type="ordered locus">MLP_48970</name>
</gene>
<dbReference type="Pfam" id="PF05402">
    <property type="entry name" value="PqqD"/>
    <property type="match status" value="1"/>
</dbReference>
<dbReference type="OrthoDB" id="3830900at2"/>
<accession>F5XFX7</accession>
<dbReference type="KEGG" id="mph:MLP_48970"/>